<sequence length="370" mass="41652">MKKSMKRLAAAFFATALSLSAGFTSLAFYQEPASKKGLLISQQHMFDDVLELGVDQVICNQASYQNLDTYMPLAQNCKNNGITFTMILLNNFGASDPDLLPVDSPVEGVGNYAFNSTTPEGETAVRNYARTMANYYGDYVSNWVIGNEVNDAAQWDYNGISDMDEHAASYAKTFRIFYEEIKAVNPEARVFIPFDMRWKATNDPLRYTVSEYLPKLNALLKDTEYGIAWHPYPVHFFDKPEFMDDDGISFDINTTPNINMKNLNLLTSYMQNADMLAPDGSVRHLILSEQGFTSACENGEERQANAIREAYEIAKANPYVDGFYLNRQVDAASQEAAGGAFGLWTRDPNASRDEMPLTKKQAWYTYQSLE</sequence>
<organism evidence="3 4">
    <name type="scientific">Candidatus Copromonas faecavium</name>
    <name type="common">nom. illeg.</name>
    <dbReference type="NCBI Taxonomy" id="2840740"/>
    <lineage>
        <taxon>Bacteria</taxon>
        <taxon>Bacillati</taxon>
        <taxon>Bacillota</taxon>
        <taxon>Clostridia</taxon>
        <taxon>Lachnospirales</taxon>
        <taxon>Lachnospiraceae</taxon>
        <taxon>Candidatus Copromonas (nom. illeg.)</taxon>
    </lineage>
</organism>
<dbReference type="AlphaFoldDB" id="A0A9D1A6A3"/>
<dbReference type="GO" id="GO:0016787">
    <property type="term" value="F:hydrolase activity"/>
    <property type="evidence" value="ECO:0007669"/>
    <property type="project" value="UniProtKB-KW"/>
</dbReference>
<evidence type="ECO:0000313" key="3">
    <source>
        <dbReference type="EMBL" id="HIR06397.1"/>
    </source>
</evidence>
<accession>A0A9D1A6A3</accession>
<comment type="caution">
    <text evidence="3">The sequence shown here is derived from an EMBL/GenBank/DDBJ whole genome shotgun (WGS) entry which is preliminary data.</text>
</comment>
<dbReference type="Pfam" id="PF18989">
    <property type="entry name" value="DUF5722"/>
    <property type="match status" value="1"/>
</dbReference>
<protein>
    <submittedName>
        <fullName evidence="3">SGNH/GDSL hydrolase family protein</fullName>
    </submittedName>
</protein>
<keyword evidence="1" id="KW-0732">Signal</keyword>
<evidence type="ECO:0000256" key="1">
    <source>
        <dbReference type="SAM" id="SignalP"/>
    </source>
</evidence>
<feature type="domain" description="DUF5722" evidence="2">
    <location>
        <begin position="67"/>
        <end position="369"/>
    </location>
</feature>
<dbReference type="InterPro" id="IPR017853">
    <property type="entry name" value="GH"/>
</dbReference>
<proteinExistence type="predicted"/>
<gene>
    <name evidence="3" type="ORF">IAB28_10620</name>
</gene>
<evidence type="ECO:0000313" key="4">
    <source>
        <dbReference type="Proteomes" id="UP000824250"/>
    </source>
</evidence>
<feature type="signal peptide" evidence="1">
    <location>
        <begin position="1"/>
        <end position="29"/>
    </location>
</feature>
<name>A0A9D1A6A3_9FIRM</name>
<dbReference type="Gene3D" id="3.20.20.80">
    <property type="entry name" value="Glycosidases"/>
    <property type="match status" value="1"/>
</dbReference>
<evidence type="ECO:0000259" key="2">
    <source>
        <dbReference type="Pfam" id="PF18989"/>
    </source>
</evidence>
<dbReference type="InterPro" id="IPR043780">
    <property type="entry name" value="DUF5722"/>
</dbReference>
<dbReference type="SUPFAM" id="SSF51445">
    <property type="entry name" value="(Trans)glycosidases"/>
    <property type="match status" value="1"/>
</dbReference>
<dbReference type="EMBL" id="DVGC01000059">
    <property type="protein sequence ID" value="HIR06397.1"/>
    <property type="molecule type" value="Genomic_DNA"/>
</dbReference>
<dbReference type="Proteomes" id="UP000824250">
    <property type="component" value="Unassembled WGS sequence"/>
</dbReference>
<keyword evidence="3" id="KW-0378">Hydrolase</keyword>
<reference evidence="3" key="2">
    <citation type="journal article" date="2021" name="PeerJ">
        <title>Extensive microbial diversity within the chicken gut microbiome revealed by metagenomics and culture.</title>
        <authorList>
            <person name="Gilroy R."/>
            <person name="Ravi A."/>
            <person name="Getino M."/>
            <person name="Pursley I."/>
            <person name="Horton D.L."/>
            <person name="Alikhan N.F."/>
            <person name="Baker D."/>
            <person name="Gharbi K."/>
            <person name="Hall N."/>
            <person name="Watson M."/>
            <person name="Adriaenssens E.M."/>
            <person name="Foster-Nyarko E."/>
            <person name="Jarju S."/>
            <person name="Secka A."/>
            <person name="Antonio M."/>
            <person name="Oren A."/>
            <person name="Chaudhuri R.R."/>
            <person name="La Ragione R."/>
            <person name="Hildebrand F."/>
            <person name="Pallen M.J."/>
        </authorList>
    </citation>
    <scope>NUCLEOTIDE SEQUENCE</scope>
    <source>
        <strain evidence="3">CHK180-2868</strain>
    </source>
</reference>
<feature type="chain" id="PRO_5039708788" evidence="1">
    <location>
        <begin position="30"/>
        <end position="370"/>
    </location>
</feature>
<reference evidence="3" key="1">
    <citation type="submission" date="2020-10" db="EMBL/GenBank/DDBJ databases">
        <authorList>
            <person name="Gilroy R."/>
        </authorList>
    </citation>
    <scope>NUCLEOTIDE SEQUENCE</scope>
    <source>
        <strain evidence="3">CHK180-2868</strain>
    </source>
</reference>